<reference evidence="2" key="2">
    <citation type="submission" date="2025-09" db="UniProtKB">
        <authorList>
            <consortium name="Ensembl"/>
        </authorList>
    </citation>
    <scope>IDENTIFICATION</scope>
</reference>
<protein>
    <submittedName>
        <fullName evidence="2">Uncharacterized protein</fullName>
    </submittedName>
</protein>
<dbReference type="Ensembl" id="ENSPSTT00000014980.1">
    <property type="protein sequence ID" value="ENSPSTP00000014272.1"/>
    <property type="gene ID" value="ENSPSTG00000010103.1"/>
</dbReference>
<organism evidence="2 3">
    <name type="scientific">Pavo cristatus</name>
    <name type="common">Indian peafowl</name>
    <name type="synonym">Blue peafowl</name>
    <dbReference type="NCBI Taxonomy" id="9049"/>
    <lineage>
        <taxon>Eukaryota</taxon>
        <taxon>Metazoa</taxon>
        <taxon>Chordata</taxon>
        <taxon>Craniata</taxon>
        <taxon>Vertebrata</taxon>
        <taxon>Euteleostomi</taxon>
        <taxon>Archelosauria</taxon>
        <taxon>Archosauria</taxon>
        <taxon>Dinosauria</taxon>
        <taxon>Saurischia</taxon>
        <taxon>Theropoda</taxon>
        <taxon>Coelurosauria</taxon>
        <taxon>Aves</taxon>
        <taxon>Neognathae</taxon>
        <taxon>Galloanserae</taxon>
        <taxon>Galliformes</taxon>
        <taxon>Phasianidae</taxon>
        <taxon>Phasianinae</taxon>
        <taxon>Pavo</taxon>
    </lineage>
</organism>
<keyword evidence="3" id="KW-1185">Reference proteome</keyword>
<dbReference type="Proteomes" id="UP000694428">
    <property type="component" value="Unplaced"/>
</dbReference>
<dbReference type="AlphaFoldDB" id="A0A8C9FFS5"/>
<name>A0A8C9FFS5_PAVCR</name>
<evidence type="ECO:0000313" key="3">
    <source>
        <dbReference type="Proteomes" id="UP000694428"/>
    </source>
</evidence>
<evidence type="ECO:0000256" key="1">
    <source>
        <dbReference type="SAM" id="MobiDB-lite"/>
    </source>
</evidence>
<feature type="region of interest" description="Disordered" evidence="1">
    <location>
        <begin position="10"/>
        <end position="48"/>
    </location>
</feature>
<proteinExistence type="predicted"/>
<sequence length="107" mass="11576">MTFVCFSFKLHNEDDPPESSAAEQPSTSTETTQTPQTAALSEADTSPPPYCSIDVEAAATSAIFITLLTATSIPPLKAKVCAMCGGKYCHEKMDFDLRLLMKPLEEN</sequence>
<evidence type="ECO:0000313" key="2">
    <source>
        <dbReference type="Ensembl" id="ENSPSTP00000014272.1"/>
    </source>
</evidence>
<feature type="compositionally biased region" description="Low complexity" evidence="1">
    <location>
        <begin position="18"/>
        <end position="39"/>
    </location>
</feature>
<accession>A0A8C9FFS5</accession>
<reference evidence="2" key="1">
    <citation type="submission" date="2025-08" db="UniProtKB">
        <authorList>
            <consortium name="Ensembl"/>
        </authorList>
    </citation>
    <scope>IDENTIFICATION</scope>
</reference>